<dbReference type="GO" id="GO:0003729">
    <property type="term" value="F:mRNA binding"/>
    <property type="evidence" value="ECO:0007669"/>
    <property type="project" value="TreeGrafter"/>
</dbReference>
<evidence type="ECO:0000313" key="7">
    <source>
        <dbReference type="Ensembl" id="ENSEBUP00000011278.1"/>
    </source>
</evidence>
<organism evidence="7 8">
    <name type="scientific">Eptatretus burgeri</name>
    <name type="common">Inshore hagfish</name>
    <dbReference type="NCBI Taxonomy" id="7764"/>
    <lineage>
        <taxon>Eukaryota</taxon>
        <taxon>Metazoa</taxon>
        <taxon>Chordata</taxon>
        <taxon>Craniata</taxon>
        <taxon>Vertebrata</taxon>
        <taxon>Cyclostomata</taxon>
        <taxon>Myxini</taxon>
        <taxon>Myxiniformes</taxon>
        <taxon>Myxinidae</taxon>
        <taxon>Eptatretinae</taxon>
        <taxon>Eptatretus</taxon>
    </lineage>
</organism>
<keyword evidence="2 6" id="KW-0689">Ribosomal protein</keyword>
<dbReference type="SUPFAM" id="SSF52161">
    <property type="entry name" value="Ribosomal protein L13"/>
    <property type="match status" value="1"/>
</dbReference>
<dbReference type="CDD" id="cd00392">
    <property type="entry name" value="Ribosomal_L13"/>
    <property type="match status" value="1"/>
</dbReference>
<evidence type="ECO:0000256" key="3">
    <source>
        <dbReference type="ARBA" id="ARBA00023274"/>
    </source>
</evidence>
<dbReference type="Ensembl" id="ENSEBUT00000011871.1">
    <property type="protein sequence ID" value="ENSEBUP00000011304.1"/>
    <property type="gene ID" value="ENSEBUG00000007234.1"/>
</dbReference>
<protein>
    <recommendedName>
        <fullName evidence="4">Large ribosomal subunit protein uL13</fullName>
    </recommendedName>
    <alternativeName>
        <fullName evidence="5">60S ribosomal protein L13a</fullName>
    </alternativeName>
</protein>
<dbReference type="FunFam" id="3.90.1180.10:FF:000002">
    <property type="entry name" value="60S ribosomal protein L16"/>
    <property type="match status" value="1"/>
</dbReference>
<dbReference type="GO" id="GO:0006412">
    <property type="term" value="P:translation"/>
    <property type="evidence" value="ECO:0007669"/>
    <property type="project" value="InterPro"/>
</dbReference>
<comment type="similarity">
    <text evidence="1 6">Belongs to the universal ribosomal protein uL13 family.</text>
</comment>
<dbReference type="Gene3D" id="6.10.250.3250">
    <property type="match status" value="1"/>
</dbReference>
<dbReference type="PANTHER" id="PTHR11545">
    <property type="entry name" value="RIBOSOMAL PROTEIN L13"/>
    <property type="match status" value="1"/>
</dbReference>
<keyword evidence="3 6" id="KW-0687">Ribonucleoprotein</keyword>
<evidence type="ECO:0000256" key="4">
    <source>
        <dbReference type="ARBA" id="ARBA00035201"/>
    </source>
</evidence>
<dbReference type="Gene3D" id="3.90.1180.10">
    <property type="entry name" value="Ribosomal protein L13"/>
    <property type="match status" value="1"/>
</dbReference>
<evidence type="ECO:0000256" key="2">
    <source>
        <dbReference type="ARBA" id="ARBA00022980"/>
    </source>
</evidence>
<dbReference type="PANTHER" id="PTHR11545:SF3">
    <property type="entry name" value="LARGE RIBOSOMAL SUBUNIT PROTEIN UL13"/>
    <property type="match status" value="1"/>
</dbReference>
<dbReference type="GeneTree" id="ENSGT00390000010799"/>
<dbReference type="InterPro" id="IPR036899">
    <property type="entry name" value="Ribosomal_uL13_sf"/>
</dbReference>
<dbReference type="GO" id="GO:0017148">
    <property type="term" value="P:negative regulation of translation"/>
    <property type="evidence" value="ECO:0007669"/>
    <property type="project" value="TreeGrafter"/>
</dbReference>
<dbReference type="Ensembl" id="ENSEBUT00000011844.1">
    <property type="protein sequence ID" value="ENSEBUP00000011278.1"/>
    <property type="gene ID" value="ENSEBUG00000007234.1"/>
</dbReference>
<sequence>MTERFQKVLLLDGRGHLMGRLASIVAKQLLNGQKVVVVRCEAINISGSFYRNKLKYLSFLRKRMNTNPSRGPFHLRAPSRIFWRTVRGMLPHKTKRGQWALDRLKVYDGIPPLYQKRKRLVVPSALRLMRLNPIRKFAVLGRISHEVGWKYRGVISTLEVKRKRRSNKSWLARKHTVTLRKRAEQNVAPKTAQYTAMLQQYGVLL</sequence>
<accession>A0A8C4Q7Q0</accession>
<dbReference type="Proteomes" id="UP000694388">
    <property type="component" value="Unplaced"/>
</dbReference>
<dbReference type="InterPro" id="IPR023563">
    <property type="entry name" value="Ribosomal_uL13_CS"/>
</dbReference>
<name>A0A8C4Q7Q0_EPTBU</name>
<dbReference type="OMA" id="GMLPWKT"/>
<dbReference type="InterPro" id="IPR005822">
    <property type="entry name" value="Ribosomal_uL13"/>
</dbReference>
<evidence type="ECO:0000313" key="8">
    <source>
        <dbReference type="Proteomes" id="UP000694388"/>
    </source>
</evidence>
<evidence type="ECO:0000256" key="5">
    <source>
        <dbReference type="ARBA" id="ARBA00035367"/>
    </source>
</evidence>
<dbReference type="PROSITE" id="PS00783">
    <property type="entry name" value="RIBOSOMAL_L13"/>
    <property type="match status" value="1"/>
</dbReference>
<keyword evidence="8" id="KW-1185">Reference proteome</keyword>
<dbReference type="GO" id="GO:0003735">
    <property type="term" value="F:structural constituent of ribosome"/>
    <property type="evidence" value="ECO:0007669"/>
    <property type="project" value="InterPro"/>
</dbReference>
<reference evidence="7" key="1">
    <citation type="submission" date="2025-05" db="UniProtKB">
        <authorList>
            <consortium name="Ensembl"/>
        </authorList>
    </citation>
    <scope>IDENTIFICATION</scope>
</reference>
<proteinExistence type="inferred from homology"/>
<dbReference type="GO" id="GO:0022625">
    <property type="term" value="C:cytosolic large ribosomal subunit"/>
    <property type="evidence" value="ECO:0007669"/>
    <property type="project" value="TreeGrafter"/>
</dbReference>
<dbReference type="NCBIfam" id="TIGR01077">
    <property type="entry name" value="L13_A_E"/>
    <property type="match status" value="1"/>
</dbReference>
<evidence type="ECO:0000256" key="1">
    <source>
        <dbReference type="ARBA" id="ARBA00006227"/>
    </source>
</evidence>
<dbReference type="HAMAP" id="MF_01366">
    <property type="entry name" value="Ribosomal_uL13"/>
    <property type="match status" value="1"/>
</dbReference>
<evidence type="ECO:0000256" key="6">
    <source>
        <dbReference type="RuleBase" id="RU003877"/>
    </source>
</evidence>
<dbReference type="InterPro" id="IPR005755">
    <property type="entry name" value="Ribosomal_uL13_euk/arc"/>
</dbReference>
<dbReference type="Pfam" id="PF00572">
    <property type="entry name" value="Ribosomal_L13"/>
    <property type="match status" value="1"/>
</dbReference>
<dbReference type="AlphaFoldDB" id="A0A8C4Q7Q0"/>